<dbReference type="Proteomes" id="UP001501442">
    <property type="component" value="Unassembled WGS sequence"/>
</dbReference>
<accession>A0ABP8UMB5</accession>
<name>A0ABP8UMB5_9ACTN</name>
<evidence type="ECO:0008006" key="3">
    <source>
        <dbReference type="Google" id="ProtNLM"/>
    </source>
</evidence>
<comment type="caution">
    <text evidence="1">The sequence shown here is derived from an EMBL/GenBank/DDBJ whole genome shotgun (WGS) entry which is preliminary data.</text>
</comment>
<evidence type="ECO:0000313" key="2">
    <source>
        <dbReference type="Proteomes" id="UP001501442"/>
    </source>
</evidence>
<keyword evidence="2" id="KW-1185">Reference proteome</keyword>
<protein>
    <recommendedName>
        <fullName evidence="3">Transposase</fullName>
    </recommendedName>
</protein>
<dbReference type="EMBL" id="BAABHK010000015">
    <property type="protein sequence ID" value="GAA4635153.1"/>
    <property type="molecule type" value="Genomic_DNA"/>
</dbReference>
<gene>
    <name evidence="1" type="ORF">GCM10023196_079510</name>
</gene>
<reference evidence="2" key="1">
    <citation type="journal article" date="2019" name="Int. J. Syst. Evol. Microbiol.">
        <title>The Global Catalogue of Microorganisms (GCM) 10K type strain sequencing project: providing services to taxonomists for standard genome sequencing and annotation.</title>
        <authorList>
            <consortium name="The Broad Institute Genomics Platform"/>
            <consortium name="The Broad Institute Genome Sequencing Center for Infectious Disease"/>
            <person name="Wu L."/>
            <person name="Ma J."/>
        </authorList>
    </citation>
    <scope>NUCLEOTIDE SEQUENCE [LARGE SCALE GENOMIC DNA]</scope>
    <source>
        <strain evidence="2">JCM 17939</strain>
    </source>
</reference>
<proteinExistence type="predicted"/>
<organism evidence="1 2">
    <name type="scientific">Actinoallomurus vinaceus</name>
    <dbReference type="NCBI Taxonomy" id="1080074"/>
    <lineage>
        <taxon>Bacteria</taxon>
        <taxon>Bacillati</taxon>
        <taxon>Actinomycetota</taxon>
        <taxon>Actinomycetes</taxon>
        <taxon>Streptosporangiales</taxon>
        <taxon>Thermomonosporaceae</taxon>
        <taxon>Actinoallomurus</taxon>
    </lineage>
</organism>
<evidence type="ECO:0000313" key="1">
    <source>
        <dbReference type="EMBL" id="GAA4635153.1"/>
    </source>
</evidence>
<sequence length="71" mass="7827">MVTYRALTACRHRPLFDRVEAVQRCGVLKKPGDTGRDPSFAARLVDTLGEHIRAIKQLLGSIFHAALPDGI</sequence>